<dbReference type="Pfam" id="PF01019">
    <property type="entry name" value="G_glu_transpept"/>
    <property type="match status" value="1"/>
</dbReference>
<dbReference type="Gene3D" id="1.10.246.130">
    <property type="match status" value="1"/>
</dbReference>
<dbReference type="InterPro" id="IPR029055">
    <property type="entry name" value="Ntn_hydrolases_N"/>
</dbReference>
<keyword evidence="2" id="KW-1185">Reference proteome</keyword>
<dbReference type="InterPro" id="IPR043137">
    <property type="entry name" value="GGT_ssub_C"/>
</dbReference>
<evidence type="ECO:0000313" key="1">
    <source>
        <dbReference type="EMBL" id="MCU6795719.1"/>
    </source>
</evidence>
<dbReference type="EMBL" id="JAOQIO010000095">
    <property type="protein sequence ID" value="MCU6795719.1"/>
    <property type="molecule type" value="Genomic_DNA"/>
</dbReference>
<dbReference type="RefSeq" id="WP_262686674.1">
    <property type="nucleotide sequence ID" value="NZ_JAOQIO010000095.1"/>
</dbReference>
<name>A0ABT2UM48_9BACL</name>
<dbReference type="InterPro" id="IPR052896">
    <property type="entry name" value="GGT-like_enzyme"/>
</dbReference>
<dbReference type="PANTHER" id="PTHR43881">
    <property type="entry name" value="GAMMA-GLUTAMYLTRANSPEPTIDASE (AFU_ORTHOLOGUE AFUA_4G13580)"/>
    <property type="match status" value="1"/>
</dbReference>
<evidence type="ECO:0000313" key="2">
    <source>
        <dbReference type="Proteomes" id="UP001652445"/>
    </source>
</evidence>
<accession>A0ABT2UM48</accession>
<organism evidence="1 2">
    <name type="scientific">Paenibacillus baimaensis</name>
    <dbReference type="NCBI Taxonomy" id="2982185"/>
    <lineage>
        <taxon>Bacteria</taxon>
        <taxon>Bacillati</taxon>
        <taxon>Bacillota</taxon>
        <taxon>Bacilli</taxon>
        <taxon>Bacillales</taxon>
        <taxon>Paenibacillaceae</taxon>
        <taxon>Paenibacillus</taxon>
    </lineage>
</organism>
<comment type="caution">
    <text evidence="1">The sequence shown here is derived from an EMBL/GenBank/DDBJ whole genome shotgun (WGS) entry which is preliminary data.</text>
</comment>
<dbReference type="InterPro" id="IPR043138">
    <property type="entry name" value="GGT_lsub"/>
</dbReference>
<dbReference type="Proteomes" id="UP001652445">
    <property type="component" value="Unassembled WGS sequence"/>
</dbReference>
<protein>
    <submittedName>
        <fullName evidence="1">Gamma-glutamyltransferase family protein</fullName>
    </submittedName>
</protein>
<dbReference type="PANTHER" id="PTHR43881:SF1">
    <property type="entry name" value="GAMMA-GLUTAMYLTRANSPEPTIDASE (AFU_ORTHOLOGUE AFUA_4G13580)"/>
    <property type="match status" value="1"/>
</dbReference>
<sequence length="535" mass="58500">MNFDPLYYPHASKRNIIYANKGMVAASQPIAAQVGLDMLKKGGNAIDAAIAVAACLTVVEPTNNGFGGDAFVLVWHQGELHGLNASGPSPQSISVEKLRESGYDKMPSHGWLPVTVPGIPAAWSALSEKFGKLPFAELFEPAIRYAEEGYAVNPTLGSDWAKLFARYRGEFIGEVYKPLFDTFAPGGSVPGIGELWRSPDHARTLQLIAETNAASFYTGELADQIDQYSRLHGGYLRKEDLAAFSPEWVKPVSINYRGYDIWEMPPNSQGIIPLMALNILKNYDLTKMSPVDLYHTQLEALKLAFADGVNYITQENHMSVTVEQLLSEDYARHRMKLIGPTAMQPEKGNPVLGDTVYLATADGEGNMVSYIQSNSAAFGSGIVIPGTGIGMQNRGSRFTLNDNDANRLEPGKKCYHTIIPGFITKDNQPVGPFGVMGGFMQPHGHVQVVCNTIDFGLNPQSALDAPRWQWKQDKTIELEYTVPEHLALALSNRGHDVRRAVGTFTLGRGQIIWKMANGVLVGGTEPRTDSSIASW</sequence>
<proteinExistence type="predicted"/>
<dbReference type="Gene3D" id="3.60.20.40">
    <property type="match status" value="1"/>
</dbReference>
<dbReference type="PRINTS" id="PR01210">
    <property type="entry name" value="GGTRANSPTASE"/>
</dbReference>
<gene>
    <name evidence="1" type="ORF">OB236_26745</name>
</gene>
<reference evidence="1 2" key="1">
    <citation type="submission" date="2022-09" db="EMBL/GenBank/DDBJ databases">
        <authorList>
            <person name="Han X.L."/>
            <person name="Wang Q."/>
            <person name="Lu T."/>
        </authorList>
    </citation>
    <scope>NUCLEOTIDE SEQUENCE [LARGE SCALE GENOMIC DNA]</scope>
    <source>
        <strain evidence="1 2">WQ 127069</strain>
    </source>
</reference>
<dbReference type="SUPFAM" id="SSF56235">
    <property type="entry name" value="N-terminal nucleophile aminohydrolases (Ntn hydrolases)"/>
    <property type="match status" value="1"/>
</dbReference>